<reference evidence="2" key="1">
    <citation type="submission" date="2021-02" db="EMBL/GenBank/DDBJ databases">
        <authorList>
            <person name="Nowell W R."/>
        </authorList>
    </citation>
    <scope>NUCLEOTIDE SEQUENCE</scope>
</reference>
<dbReference type="Proteomes" id="UP000663854">
    <property type="component" value="Unassembled WGS sequence"/>
</dbReference>
<comment type="caution">
    <text evidence="2">The sequence shown here is derived from an EMBL/GenBank/DDBJ whole genome shotgun (WGS) entry which is preliminary data.</text>
</comment>
<protein>
    <submittedName>
        <fullName evidence="2">Uncharacterized protein</fullName>
    </submittedName>
</protein>
<accession>A0A815Q0P8</accession>
<feature type="region of interest" description="Disordered" evidence="1">
    <location>
        <begin position="17"/>
        <end position="45"/>
    </location>
</feature>
<sequence length="45" mass="5040">DIEQIESTTTTVQQLNTINNNNNNNTNSNFWPKGTGFDTSLTHSQ</sequence>
<evidence type="ECO:0000313" key="3">
    <source>
        <dbReference type="EMBL" id="CAF1640470.1"/>
    </source>
</evidence>
<feature type="non-terminal residue" evidence="2">
    <location>
        <position position="1"/>
    </location>
</feature>
<evidence type="ECO:0000313" key="4">
    <source>
        <dbReference type="Proteomes" id="UP000663854"/>
    </source>
</evidence>
<dbReference type="AlphaFoldDB" id="A0A815Q0P8"/>
<gene>
    <name evidence="3" type="ORF">JXQ802_LOCUS53113</name>
    <name evidence="2" type="ORF">PYM288_LOCUS36744</name>
</gene>
<feature type="compositionally biased region" description="Low complexity" evidence="1">
    <location>
        <begin position="17"/>
        <end position="29"/>
    </location>
</feature>
<evidence type="ECO:0000313" key="2">
    <source>
        <dbReference type="EMBL" id="CAF1455874.1"/>
    </source>
</evidence>
<proteinExistence type="predicted"/>
<evidence type="ECO:0000313" key="5">
    <source>
        <dbReference type="Proteomes" id="UP000663870"/>
    </source>
</evidence>
<name>A0A815Q0P8_9BILA</name>
<organism evidence="2 4">
    <name type="scientific">Rotaria sordida</name>
    <dbReference type="NCBI Taxonomy" id="392033"/>
    <lineage>
        <taxon>Eukaryota</taxon>
        <taxon>Metazoa</taxon>
        <taxon>Spiralia</taxon>
        <taxon>Gnathifera</taxon>
        <taxon>Rotifera</taxon>
        <taxon>Eurotatoria</taxon>
        <taxon>Bdelloidea</taxon>
        <taxon>Philodinida</taxon>
        <taxon>Philodinidae</taxon>
        <taxon>Rotaria</taxon>
    </lineage>
</organism>
<keyword evidence="5" id="KW-1185">Reference proteome</keyword>
<dbReference type="EMBL" id="CAJNOH010007362">
    <property type="protein sequence ID" value="CAF1455874.1"/>
    <property type="molecule type" value="Genomic_DNA"/>
</dbReference>
<dbReference type="EMBL" id="CAJNOL010009011">
    <property type="protein sequence ID" value="CAF1640470.1"/>
    <property type="molecule type" value="Genomic_DNA"/>
</dbReference>
<dbReference type="Proteomes" id="UP000663870">
    <property type="component" value="Unassembled WGS sequence"/>
</dbReference>
<evidence type="ECO:0000256" key="1">
    <source>
        <dbReference type="SAM" id="MobiDB-lite"/>
    </source>
</evidence>